<evidence type="ECO:0000256" key="2">
    <source>
        <dbReference type="ARBA" id="ARBA00022723"/>
    </source>
</evidence>
<dbReference type="OrthoDB" id="1103324at2759"/>
<evidence type="ECO:0000313" key="7">
    <source>
        <dbReference type="EMBL" id="KAF2174241.1"/>
    </source>
</evidence>
<dbReference type="GO" id="GO:0016705">
    <property type="term" value="F:oxidoreductase activity, acting on paired donors, with incorporation or reduction of molecular oxygen"/>
    <property type="evidence" value="ECO:0007669"/>
    <property type="project" value="InterPro"/>
</dbReference>
<feature type="binding site" description="axial binding residue" evidence="6">
    <location>
        <position position="455"/>
    </location>
    <ligand>
        <name>heme</name>
        <dbReference type="ChEBI" id="CHEBI:30413"/>
    </ligand>
    <ligandPart>
        <name>Fe</name>
        <dbReference type="ChEBI" id="CHEBI:18248"/>
    </ligandPart>
</feature>
<dbReference type="PRINTS" id="PR00463">
    <property type="entry name" value="EP450I"/>
</dbReference>
<sequence>MNTTWTVLFVVFGVLVAIAAHSLVSLTLASRRPKSFPPGPPTVPILGNLPQLPTTKSFVKFRELGRQYGPLVGLKLGPQNMVILNDYKAVLDLFDRRGNIYSSRPDNHIANDILFQNQVHALFTPYGDKWRQLRRIIQELLRTSAVDKLVPLQTAESTQTLYHLLHDPNRWYDHIRRYSMAVMLASIFGLRGASFDSPRVKTLWDITEQNTAINELGATPPVDIFPFLKLLPDFLSPWRIWARNIRKDYRKWLFGLVRESREHSARPDAPDCFLGQMFRGQEKNGLDDEGIAYVGSSLLEAGTDTTASTILSFLLAMVTYPSCLRKCQDEVDARCGTLRSPSIDDLDHFPYIRACMDETLRWRPVAAGGIPHTLTQDDHYEGYFFPKGTMFFANTWSIHRSQEFARPDDFIPERFLKNKFGIDQKASGDADIHPTQDGGDGRRIHYVFGAGRRICSGQRMAEHSLMINLAKLVWAFNFTAPPNTTIDTSIETGYEGGFLVNPKKFPVDITPRSSAHAEVIEREMKDFTPFLDTFGK</sequence>
<dbReference type="Proteomes" id="UP000799537">
    <property type="component" value="Unassembled WGS sequence"/>
</dbReference>
<evidence type="ECO:0000256" key="4">
    <source>
        <dbReference type="ARBA" id="ARBA00023004"/>
    </source>
</evidence>
<keyword evidence="4 6" id="KW-0408">Iron</keyword>
<evidence type="ECO:0008006" key="9">
    <source>
        <dbReference type="Google" id="ProtNLM"/>
    </source>
</evidence>
<keyword evidence="5" id="KW-0503">Monooxygenase</keyword>
<evidence type="ECO:0000313" key="8">
    <source>
        <dbReference type="Proteomes" id="UP000799537"/>
    </source>
</evidence>
<dbReference type="InterPro" id="IPR001128">
    <property type="entry name" value="Cyt_P450"/>
</dbReference>
<dbReference type="EMBL" id="ML993579">
    <property type="protein sequence ID" value="KAF2174241.1"/>
    <property type="molecule type" value="Genomic_DNA"/>
</dbReference>
<keyword evidence="6" id="KW-0349">Heme</keyword>
<accession>A0A6A6D497</accession>
<dbReference type="GO" id="GO:0020037">
    <property type="term" value="F:heme binding"/>
    <property type="evidence" value="ECO:0007669"/>
    <property type="project" value="InterPro"/>
</dbReference>
<dbReference type="AlphaFoldDB" id="A0A6A6D497"/>
<evidence type="ECO:0000256" key="6">
    <source>
        <dbReference type="PIRSR" id="PIRSR602401-1"/>
    </source>
</evidence>
<dbReference type="PANTHER" id="PTHR46300:SF2">
    <property type="entry name" value="CYTOCHROME P450 MONOOXYGENASE ALNH-RELATED"/>
    <property type="match status" value="1"/>
</dbReference>
<reference evidence="7" key="1">
    <citation type="journal article" date="2020" name="Stud. Mycol.">
        <title>101 Dothideomycetes genomes: a test case for predicting lifestyles and emergence of pathogens.</title>
        <authorList>
            <person name="Haridas S."/>
            <person name="Albert R."/>
            <person name="Binder M."/>
            <person name="Bloem J."/>
            <person name="Labutti K."/>
            <person name="Salamov A."/>
            <person name="Andreopoulos B."/>
            <person name="Baker S."/>
            <person name="Barry K."/>
            <person name="Bills G."/>
            <person name="Bluhm B."/>
            <person name="Cannon C."/>
            <person name="Castanera R."/>
            <person name="Culley D."/>
            <person name="Daum C."/>
            <person name="Ezra D."/>
            <person name="Gonzalez J."/>
            <person name="Henrissat B."/>
            <person name="Kuo A."/>
            <person name="Liang C."/>
            <person name="Lipzen A."/>
            <person name="Lutzoni F."/>
            <person name="Magnuson J."/>
            <person name="Mondo S."/>
            <person name="Nolan M."/>
            <person name="Ohm R."/>
            <person name="Pangilinan J."/>
            <person name="Park H.-J."/>
            <person name="Ramirez L."/>
            <person name="Alfaro M."/>
            <person name="Sun H."/>
            <person name="Tritt A."/>
            <person name="Yoshinaga Y."/>
            <person name="Zwiers L.-H."/>
            <person name="Turgeon B."/>
            <person name="Goodwin S."/>
            <person name="Spatafora J."/>
            <person name="Crous P."/>
            <person name="Grigoriev I."/>
        </authorList>
    </citation>
    <scope>NUCLEOTIDE SEQUENCE</scope>
    <source>
        <strain evidence="7">ATCC 36951</strain>
    </source>
</reference>
<comment type="cofactor">
    <cofactor evidence="6">
        <name>heme</name>
        <dbReference type="ChEBI" id="CHEBI:30413"/>
    </cofactor>
</comment>
<proteinExistence type="inferred from homology"/>
<organism evidence="7 8">
    <name type="scientific">Zasmidium cellare ATCC 36951</name>
    <dbReference type="NCBI Taxonomy" id="1080233"/>
    <lineage>
        <taxon>Eukaryota</taxon>
        <taxon>Fungi</taxon>
        <taxon>Dikarya</taxon>
        <taxon>Ascomycota</taxon>
        <taxon>Pezizomycotina</taxon>
        <taxon>Dothideomycetes</taxon>
        <taxon>Dothideomycetidae</taxon>
        <taxon>Mycosphaerellales</taxon>
        <taxon>Mycosphaerellaceae</taxon>
        <taxon>Zasmidium</taxon>
    </lineage>
</organism>
<keyword evidence="2 6" id="KW-0479">Metal-binding</keyword>
<dbReference type="InterPro" id="IPR036396">
    <property type="entry name" value="Cyt_P450_sf"/>
</dbReference>
<dbReference type="CDD" id="cd11065">
    <property type="entry name" value="CYP64-like"/>
    <property type="match status" value="1"/>
</dbReference>
<dbReference type="InterPro" id="IPR002401">
    <property type="entry name" value="Cyt_P450_E_grp-I"/>
</dbReference>
<dbReference type="Gene3D" id="1.10.630.10">
    <property type="entry name" value="Cytochrome P450"/>
    <property type="match status" value="1"/>
</dbReference>
<evidence type="ECO:0000256" key="1">
    <source>
        <dbReference type="ARBA" id="ARBA00010617"/>
    </source>
</evidence>
<dbReference type="GO" id="GO:0005506">
    <property type="term" value="F:iron ion binding"/>
    <property type="evidence" value="ECO:0007669"/>
    <property type="project" value="InterPro"/>
</dbReference>
<gene>
    <name evidence="7" type="ORF">M409DRAFT_35217</name>
</gene>
<dbReference type="Pfam" id="PF00067">
    <property type="entry name" value="p450"/>
    <property type="match status" value="1"/>
</dbReference>
<dbReference type="RefSeq" id="XP_033675130.1">
    <property type="nucleotide sequence ID" value="XM_033810360.1"/>
</dbReference>
<dbReference type="PANTHER" id="PTHR46300">
    <property type="entry name" value="P450, PUTATIVE (EUROFUNG)-RELATED-RELATED"/>
    <property type="match status" value="1"/>
</dbReference>
<name>A0A6A6D497_ZASCE</name>
<evidence type="ECO:0000256" key="5">
    <source>
        <dbReference type="ARBA" id="ARBA00023033"/>
    </source>
</evidence>
<evidence type="ECO:0000256" key="3">
    <source>
        <dbReference type="ARBA" id="ARBA00023002"/>
    </source>
</evidence>
<comment type="similarity">
    <text evidence="1">Belongs to the cytochrome P450 family.</text>
</comment>
<keyword evidence="8" id="KW-1185">Reference proteome</keyword>
<protein>
    <recommendedName>
        <fullName evidence="9">Cytochrome P450</fullName>
    </recommendedName>
</protein>
<dbReference type="GeneID" id="54563632"/>
<keyword evidence="3" id="KW-0560">Oxidoreductase</keyword>
<dbReference type="InterPro" id="IPR050364">
    <property type="entry name" value="Cytochrome_P450_fung"/>
</dbReference>
<dbReference type="GO" id="GO:0004497">
    <property type="term" value="F:monooxygenase activity"/>
    <property type="evidence" value="ECO:0007669"/>
    <property type="project" value="UniProtKB-KW"/>
</dbReference>
<dbReference type="SUPFAM" id="SSF48264">
    <property type="entry name" value="Cytochrome P450"/>
    <property type="match status" value="1"/>
</dbReference>
<dbReference type="PRINTS" id="PR00385">
    <property type="entry name" value="P450"/>
</dbReference>